<dbReference type="GO" id="GO:0006269">
    <property type="term" value="P:DNA replication, synthesis of primer"/>
    <property type="evidence" value="ECO:0007669"/>
    <property type="project" value="TreeGrafter"/>
</dbReference>
<evidence type="ECO:0000313" key="1">
    <source>
        <dbReference type="EMBL" id="DAF51440.1"/>
    </source>
</evidence>
<dbReference type="SUPFAM" id="SSF56731">
    <property type="entry name" value="DNA primase core"/>
    <property type="match status" value="1"/>
</dbReference>
<dbReference type="InterPro" id="IPR036977">
    <property type="entry name" value="DNA_primase_Znf_CHC2"/>
</dbReference>
<reference evidence="1" key="1">
    <citation type="journal article" date="2021" name="Proc. Natl. Acad. Sci. U.S.A.">
        <title>A Catalog of Tens of Thousands of Viruses from Human Metagenomes Reveals Hidden Associations with Chronic Diseases.</title>
        <authorList>
            <person name="Tisza M.J."/>
            <person name="Buck C.B."/>
        </authorList>
    </citation>
    <scope>NUCLEOTIDE SEQUENCE</scope>
    <source>
        <strain evidence="1">CtrCN24</strain>
    </source>
</reference>
<proteinExistence type="predicted"/>
<sequence length="352" mass="40772">MIDIQSIKSRITSDDIIAIMDSMGIPLVSANNQYQLYPSACHHTDWQGHKAKLYAYNDTKMLHCYSCGEPFDIFGIVQKVRKCDFQSSIAYICEILHINPSENVQKENVDNWQSDLSRWIKGGDESETVEIPTYDKNAVELFDRLYPQDWLQYGISADTMDKFGIGWYGRKACITIPVWQGDKLVGIRGRYMRPQDTERGKYRPVSDLSGRVYKYPTNAVLYGYNENKRQIHRSKTVWLVEAEKTVLKFDTWGINNAVAVFGSNISKRQIQMLIELGVNNVILGFDSDYKQIGDDDYKLFVEKTKRTIAKLRPFFSVEVFYNCLGFNAHKFSPTDYTREQFDELCKHMVKVN</sequence>
<dbReference type="PANTHER" id="PTHR30313">
    <property type="entry name" value="DNA PRIMASE"/>
    <property type="match status" value="1"/>
</dbReference>
<dbReference type="SUPFAM" id="SSF57783">
    <property type="entry name" value="Zinc beta-ribbon"/>
    <property type="match status" value="1"/>
</dbReference>
<dbReference type="GO" id="GO:0003677">
    <property type="term" value="F:DNA binding"/>
    <property type="evidence" value="ECO:0007669"/>
    <property type="project" value="InterPro"/>
</dbReference>
<accession>A0A8S5SKJ1</accession>
<name>A0A8S5SKJ1_9CAUD</name>
<organism evidence="1">
    <name type="scientific">Siphoviridae sp. ctrCN24</name>
    <dbReference type="NCBI Taxonomy" id="2827953"/>
    <lineage>
        <taxon>Viruses</taxon>
        <taxon>Duplodnaviria</taxon>
        <taxon>Heunggongvirae</taxon>
        <taxon>Uroviricota</taxon>
        <taxon>Caudoviricetes</taxon>
    </lineage>
</organism>
<dbReference type="EMBL" id="BK032616">
    <property type="protein sequence ID" value="DAF51440.1"/>
    <property type="molecule type" value="Genomic_DNA"/>
</dbReference>
<dbReference type="Gene3D" id="3.40.1360.10">
    <property type="match status" value="1"/>
</dbReference>
<dbReference type="GO" id="GO:0008270">
    <property type="term" value="F:zinc ion binding"/>
    <property type="evidence" value="ECO:0007669"/>
    <property type="project" value="InterPro"/>
</dbReference>
<dbReference type="InterPro" id="IPR050219">
    <property type="entry name" value="DnaG_primase"/>
</dbReference>
<dbReference type="Gene3D" id="3.90.580.10">
    <property type="entry name" value="Zinc finger, CHC2-type domain"/>
    <property type="match status" value="1"/>
</dbReference>
<protein>
    <submittedName>
        <fullName evidence="1">DNA primase</fullName>
    </submittedName>
</protein>
<dbReference type="PANTHER" id="PTHR30313:SF2">
    <property type="entry name" value="DNA PRIMASE"/>
    <property type="match status" value="1"/>
</dbReference>